<feature type="binding site" evidence="11">
    <location>
        <begin position="6"/>
        <end position="9"/>
    </location>
    <ligand>
        <name>ATP</name>
        <dbReference type="ChEBI" id="CHEBI:30616"/>
    </ligand>
</feature>
<dbReference type="InterPro" id="IPR001048">
    <property type="entry name" value="Asp/Glu/Uridylate_kinase"/>
</dbReference>
<evidence type="ECO:0000313" key="14">
    <source>
        <dbReference type="Proteomes" id="UP000178534"/>
    </source>
</evidence>
<comment type="function">
    <text evidence="11">Catalyzes the reversible phosphorylation of UMP to UDP.</text>
</comment>
<dbReference type="InterPro" id="IPR036393">
    <property type="entry name" value="AceGlu_kinase-like_sf"/>
</dbReference>
<reference evidence="13 14" key="1">
    <citation type="journal article" date="2016" name="Nat. Commun.">
        <title>Thousands of microbial genomes shed light on interconnected biogeochemical processes in an aquifer system.</title>
        <authorList>
            <person name="Anantharaman K."/>
            <person name="Brown C.T."/>
            <person name="Hug L.A."/>
            <person name="Sharon I."/>
            <person name="Castelle C.J."/>
            <person name="Probst A.J."/>
            <person name="Thomas B.C."/>
            <person name="Singh A."/>
            <person name="Wilkins M.J."/>
            <person name="Karaoz U."/>
            <person name="Brodie E.L."/>
            <person name="Williams K.H."/>
            <person name="Hubbard S.S."/>
            <person name="Banfield J.F."/>
        </authorList>
    </citation>
    <scope>NUCLEOTIDE SEQUENCE [LARGE SCALE GENOMIC DNA]</scope>
</reference>
<dbReference type="CDD" id="cd04254">
    <property type="entry name" value="AAK_UMPK-PyrH-Ec"/>
    <property type="match status" value="1"/>
</dbReference>
<keyword evidence="4 11" id="KW-0963">Cytoplasm</keyword>
<comment type="subcellular location">
    <subcellularLocation>
        <location evidence="1 11">Cytoplasm</location>
    </subcellularLocation>
</comment>
<keyword evidence="5 11" id="KW-0808">Transferase</keyword>
<evidence type="ECO:0000256" key="1">
    <source>
        <dbReference type="ARBA" id="ARBA00004496"/>
    </source>
</evidence>
<feature type="binding site" evidence="11">
    <location>
        <position position="166"/>
    </location>
    <ligand>
        <name>ATP</name>
        <dbReference type="ChEBI" id="CHEBI:30616"/>
    </ligand>
</feature>
<comment type="caution">
    <text evidence="11">Lacks conserved residue(s) required for the propagation of feature annotation.</text>
</comment>
<dbReference type="GO" id="GO:0005524">
    <property type="term" value="F:ATP binding"/>
    <property type="evidence" value="ECO:0007669"/>
    <property type="project" value="UniProtKB-KW"/>
</dbReference>
<evidence type="ECO:0000313" key="13">
    <source>
        <dbReference type="EMBL" id="OGZ11383.1"/>
    </source>
</evidence>
<dbReference type="AlphaFoldDB" id="A0A1G2DCZ4"/>
<evidence type="ECO:0000256" key="3">
    <source>
        <dbReference type="ARBA" id="ARBA00007614"/>
    </source>
</evidence>
<dbReference type="PANTHER" id="PTHR42833">
    <property type="entry name" value="URIDYLATE KINASE"/>
    <property type="match status" value="1"/>
</dbReference>
<evidence type="ECO:0000256" key="8">
    <source>
        <dbReference type="ARBA" id="ARBA00022840"/>
    </source>
</evidence>
<evidence type="ECO:0000256" key="2">
    <source>
        <dbReference type="ARBA" id="ARBA00004791"/>
    </source>
</evidence>
<sequence length="233" mass="25231">MKLLIKLSGESLSERGGDGSFYAEPVLERIAEQIRALQSQGHQIALVIGGGNLFRGHKLTEKLSIERPTADYIGMLATVQNALILRDYFQTKGIATRVSSAIAMPQICESYIPKRALRHMEKGRIMIFAAGLGAPYFTTDSTAVQRALEMGADMLIMAKNGVDGLYTGDPKKNKRATFIKSITGSKVLEQNLKAADQSAIALAKEHGLTIKIVGVDMIKSALETKIGSVILPE</sequence>
<dbReference type="InterPro" id="IPR011817">
    <property type="entry name" value="Uridylate_kinase"/>
</dbReference>
<dbReference type="Proteomes" id="UP000178534">
    <property type="component" value="Unassembled WGS sequence"/>
</dbReference>
<dbReference type="GO" id="GO:0005737">
    <property type="term" value="C:cytoplasm"/>
    <property type="evidence" value="ECO:0007669"/>
    <property type="project" value="UniProtKB-SubCell"/>
</dbReference>
<dbReference type="Pfam" id="PF00696">
    <property type="entry name" value="AA_kinase"/>
    <property type="match status" value="1"/>
</dbReference>
<keyword evidence="8 11" id="KW-0067">ATP-binding</keyword>
<evidence type="ECO:0000256" key="10">
    <source>
        <dbReference type="ARBA" id="ARBA00047767"/>
    </source>
</evidence>
<name>A0A1G2DCZ4_9BACT</name>
<feature type="binding site" evidence="11">
    <location>
        <position position="51"/>
    </location>
    <ligand>
        <name>ATP</name>
        <dbReference type="ChEBI" id="CHEBI:30616"/>
    </ligand>
</feature>
<dbReference type="EMBL" id="MHLP01000038">
    <property type="protein sequence ID" value="OGZ11383.1"/>
    <property type="molecule type" value="Genomic_DNA"/>
</dbReference>
<feature type="domain" description="Aspartate/glutamate/uridylate kinase" evidence="12">
    <location>
        <begin position="1"/>
        <end position="213"/>
    </location>
</feature>
<evidence type="ECO:0000256" key="9">
    <source>
        <dbReference type="ARBA" id="ARBA00022975"/>
    </source>
</evidence>
<feature type="binding site" evidence="11">
    <location>
        <position position="160"/>
    </location>
    <ligand>
        <name>ATP</name>
        <dbReference type="ChEBI" id="CHEBI:30616"/>
    </ligand>
</feature>
<evidence type="ECO:0000256" key="11">
    <source>
        <dbReference type="HAMAP-Rule" id="MF_01220"/>
    </source>
</evidence>
<evidence type="ECO:0000256" key="4">
    <source>
        <dbReference type="ARBA" id="ARBA00022490"/>
    </source>
</evidence>
<comment type="pathway">
    <text evidence="2 11">Pyrimidine metabolism; CTP biosynthesis via de novo pathway; UDP from UMP (UMPK route): step 1/1.</text>
</comment>
<feature type="binding site" evidence="11">
    <location>
        <position position="71"/>
    </location>
    <ligand>
        <name>UMP</name>
        <dbReference type="ChEBI" id="CHEBI:57865"/>
    </ligand>
</feature>
<accession>A0A1G2DCZ4</accession>
<keyword evidence="9 11" id="KW-0665">Pyrimidine biosynthesis</keyword>
<dbReference type="InterPro" id="IPR015963">
    <property type="entry name" value="Uridylate_kinase_bac"/>
</dbReference>
<dbReference type="Gene3D" id="3.40.1160.10">
    <property type="entry name" value="Acetylglutamate kinase-like"/>
    <property type="match status" value="1"/>
</dbReference>
<dbReference type="GO" id="GO:0044210">
    <property type="term" value="P:'de novo' CTP biosynthetic process"/>
    <property type="evidence" value="ECO:0007669"/>
    <property type="project" value="UniProtKB-UniRule"/>
</dbReference>
<dbReference type="GO" id="GO:0033862">
    <property type="term" value="F:UMP kinase activity"/>
    <property type="evidence" value="ECO:0007669"/>
    <property type="project" value="UniProtKB-EC"/>
</dbReference>
<dbReference type="UniPathway" id="UPA00159">
    <property type="reaction ID" value="UER00275"/>
</dbReference>
<keyword evidence="6 11" id="KW-0547">Nucleotide-binding</keyword>
<dbReference type="STRING" id="1798665.A2942_04190"/>
<comment type="caution">
    <text evidence="13">The sequence shown here is derived from an EMBL/GenBank/DDBJ whole genome shotgun (WGS) entry which is preliminary data.</text>
</comment>
<dbReference type="NCBIfam" id="TIGR02075">
    <property type="entry name" value="pyrH_bact"/>
    <property type="match status" value="1"/>
</dbReference>
<dbReference type="SUPFAM" id="SSF53633">
    <property type="entry name" value="Carbamate kinase-like"/>
    <property type="match status" value="1"/>
</dbReference>
<evidence type="ECO:0000256" key="6">
    <source>
        <dbReference type="ARBA" id="ARBA00022741"/>
    </source>
</evidence>
<comment type="catalytic activity">
    <reaction evidence="10 11">
        <text>UMP + ATP = UDP + ADP</text>
        <dbReference type="Rhea" id="RHEA:24400"/>
        <dbReference type="ChEBI" id="CHEBI:30616"/>
        <dbReference type="ChEBI" id="CHEBI:57865"/>
        <dbReference type="ChEBI" id="CHEBI:58223"/>
        <dbReference type="ChEBI" id="CHEBI:456216"/>
        <dbReference type="EC" id="2.7.4.22"/>
    </reaction>
</comment>
<evidence type="ECO:0000259" key="12">
    <source>
        <dbReference type="Pfam" id="PF00696"/>
    </source>
</evidence>
<gene>
    <name evidence="11" type="primary">pyrH</name>
    <name evidence="13" type="ORF">A2942_04190</name>
</gene>
<keyword evidence="7 11" id="KW-0418">Kinase</keyword>
<feature type="binding site" evidence="11">
    <location>
        <position position="55"/>
    </location>
    <ligand>
        <name>ATP</name>
        <dbReference type="ChEBI" id="CHEBI:30616"/>
    </ligand>
</feature>
<dbReference type="HAMAP" id="MF_01220_B">
    <property type="entry name" value="PyrH_B"/>
    <property type="match status" value="1"/>
</dbReference>
<dbReference type="EC" id="2.7.4.22" evidence="11"/>
<feature type="binding site" evidence="11">
    <location>
        <position position="50"/>
    </location>
    <ligand>
        <name>UMP</name>
        <dbReference type="ChEBI" id="CHEBI:57865"/>
    </ligand>
</feature>
<organism evidence="13 14">
    <name type="scientific">Candidatus Lloydbacteria bacterium RIFCSPLOWO2_01_FULL_50_20</name>
    <dbReference type="NCBI Taxonomy" id="1798665"/>
    <lineage>
        <taxon>Bacteria</taxon>
        <taxon>Candidatus Lloydiibacteriota</taxon>
    </lineage>
</organism>
<comment type="activity regulation">
    <text evidence="11">Inhibited by UTP.</text>
</comment>
<dbReference type="PANTHER" id="PTHR42833:SF4">
    <property type="entry name" value="URIDYLATE KINASE PUMPKIN, CHLOROPLASTIC"/>
    <property type="match status" value="1"/>
</dbReference>
<dbReference type="FunFam" id="3.40.1160.10:FF:000001">
    <property type="entry name" value="Uridylate kinase"/>
    <property type="match status" value="1"/>
</dbReference>
<evidence type="ECO:0000256" key="7">
    <source>
        <dbReference type="ARBA" id="ARBA00022777"/>
    </source>
</evidence>
<protein>
    <recommendedName>
        <fullName evidence="11">Uridylate kinase</fullName>
        <shortName evidence="11">UK</shortName>
        <ecNumber evidence="11">2.7.4.22</ecNumber>
    </recommendedName>
    <alternativeName>
        <fullName evidence="11">Uridine monophosphate kinase</fullName>
        <shortName evidence="11">UMP kinase</shortName>
        <shortName evidence="11">UMPK</shortName>
    </alternativeName>
</protein>
<proteinExistence type="inferred from homology"/>
<comment type="subunit">
    <text evidence="11">Homohexamer.</text>
</comment>
<comment type="similarity">
    <text evidence="3 11">Belongs to the UMP kinase family.</text>
</comment>
<dbReference type="PIRSF" id="PIRSF005650">
    <property type="entry name" value="Uridylate_kin"/>
    <property type="match status" value="1"/>
</dbReference>
<evidence type="ECO:0000256" key="5">
    <source>
        <dbReference type="ARBA" id="ARBA00022679"/>
    </source>
</evidence>
<dbReference type="GO" id="GO:0006225">
    <property type="term" value="P:UDP biosynthetic process"/>
    <property type="evidence" value="ECO:0007669"/>
    <property type="project" value="TreeGrafter"/>
</dbReference>
<feature type="binding site" evidence="11">
    <location>
        <begin position="132"/>
        <end position="139"/>
    </location>
    <ligand>
        <name>UMP</name>
        <dbReference type="ChEBI" id="CHEBI:57865"/>
    </ligand>
</feature>
<feature type="binding site" evidence="11">
    <location>
        <position position="169"/>
    </location>
    <ligand>
        <name>ATP</name>
        <dbReference type="ChEBI" id="CHEBI:30616"/>
    </ligand>
</feature>